<dbReference type="Gene3D" id="1.10.10.10">
    <property type="entry name" value="Winged helix-like DNA-binding domain superfamily/Winged helix DNA-binding domain"/>
    <property type="match status" value="1"/>
</dbReference>
<dbReference type="SUPFAM" id="SSF46785">
    <property type="entry name" value="Winged helix' DNA-binding domain"/>
    <property type="match status" value="1"/>
</dbReference>
<dbReference type="EMBL" id="CP027806">
    <property type="protein sequence ID" value="AXJ01654.1"/>
    <property type="molecule type" value="Genomic_DNA"/>
</dbReference>
<dbReference type="KEGG" id="cprv:CYPRO_2412"/>
<sequence>MLDPLITSKTRIRLLVKFFSNPHTKAYLREIAEEFGESTNSVRVELNRLSEAKLLRSQPDGRTIKYSANEQHPLFPDIRKIISKFLGLDQIAQNIVSKLGEVDRALVIGDYAKGIDSGTIELVIVGESVDMNLLAELTAKAEKLIKRKIQPQVMARAAYEAAREGNAEMFRHPILVYSVEQ</sequence>
<organism evidence="1 2">
    <name type="scientific">Cyclonatronum proteinivorum</name>
    <dbReference type="NCBI Taxonomy" id="1457365"/>
    <lineage>
        <taxon>Bacteria</taxon>
        <taxon>Pseudomonadati</taxon>
        <taxon>Balneolota</taxon>
        <taxon>Balneolia</taxon>
        <taxon>Balneolales</taxon>
        <taxon>Cyclonatronaceae</taxon>
        <taxon>Cyclonatronum</taxon>
    </lineage>
</organism>
<dbReference type="InterPro" id="IPR011991">
    <property type="entry name" value="ArsR-like_HTH"/>
</dbReference>
<protein>
    <recommendedName>
        <fullName evidence="3">PaaX-like protein</fullName>
    </recommendedName>
</protein>
<dbReference type="AlphaFoldDB" id="A0A345UMF2"/>
<evidence type="ECO:0000313" key="2">
    <source>
        <dbReference type="Proteomes" id="UP000254808"/>
    </source>
</evidence>
<proteinExistence type="predicted"/>
<dbReference type="InterPro" id="IPR036388">
    <property type="entry name" value="WH-like_DNA-bd_sf"/>
</dbReference>
<dbReference type="CDD" id="cd00090">
    <property type="entry name" value="HTH_ARSR"/>
    <property type="match status" value="1"/>
</dbReference>
<reference evidence="1 2" key="1">
    <citation type="submission" date="2018-03" db="EMBL/GenBank/DDBJ databases">
        <title>Phenotypic and genomic properties of Cyclonatronum proteinivorum gen. nov., sp. nov., a haloalkaliphilic bacteroidete from soda lakes possessing Na+-translocating rhodopsin.</title>
        <authorList>
            <person name="Toshchakov S.V."/>
            <person name="Korzhenkov A."/>
            <person name="Samarov N.I."/>
            <person name="Kublanov I.V."/>
            <person name="Muntyan M.S."/>
            <person name="Sorokin D.Y."/>
        </authorList>
    </citation>
    <scope>NUCLEOTIDE SEQUENCE [LARGE SCALE GENOMIC DNA]</scope>
    <source>
        <strain evidence="1 2">Omega</strain>
    </source>
</reference>
<name>A0A345UMF2_9BACT</name>
<dbReference type="RefSeq" id="WP_205730333.1">
    <property type="nucleotide sequence ID" value="NZ_CP027806.1"/>
</dbReference>
<accession>A0A345UMF2</accession>
<gene>
    <name evidence="1" type="ORF">CYPRO_2412</name>
</gene>
<keyword evidence="2" id="KW-1185">Reference proteome</keyword>
<dbReference type="InterPro" id="IPR036390">
    <property type="entry name" value="WH_DNA-bd_sf"/>
</dbReference>
<dbReference type="Proteomes" id="UP000254808">
    <property type="component" value="Chromosome"/>
</dbReference>
<evidence type="ECO:0000313" key="1">
    <source>
        <dbReference type="EMBL" id="AXJ01654.1"/>
    </source>
</evidence>
<evidence type="ECO:0008006" key="3">
    <source>
        <dbReference type="Google" id="ProtNLM"/>
    </source>
</evidence>
<dbReference type="GO" id="GO:0006355">
    <property type="term" value="P:regulation of DNA-templated transcription"/>
    <property type="evidence" value="ECO:0007669"/>
    <property type="project" value="UniProtKB-ARBA"/>
</dbReference>